<gene>
    <name evidence="2" type="ORF">IW261DRAFT_1595206</name>
</gene>
<evidence type="ECO:0000313" key="2">
    <source>
        <dbReference type="EMBL" id="KAK0476190.1"/>
    </source>
</evidence>
<accession>A0AA39UEY7</accession>
<organism evidence="2 3">
    <name type="scientific">Armillaria novae-zelandiae</name>
    <dbReference type="NCBI Taxonomy" id="153914"/>
    <lineage>
        <taxon>Eukaryota</taxon>
        <taxon>Fungi</taxon>
        <taxon>Dikarya</taxon>
        <taxon>Basidiomycota</taxon>
        <taxon>Agaricomycotina</taxon>
        <taxon>Agaricomycetes</taxon>
        <taxon>Agaricomycetidae</taxon>
        <taxon>Agaricales</taxon>
        <taxon>Marasmiineae</taxon>
        <taxon>Physalacriaceae</taxon>
        <taxon>Armillaria</taxon>
    </lineage>
</organism>
<dbReference type="EMBL" id="JAUEPR010000021">
    <property type="protein sequence ID" value="KAK0476190.1"/>
    <property type="molecule type" value="Genomic_DNA"/>
</dbReference>
<feature type="region of interest" description="Disordered" evidence="1">
    <location>
        <begin position="1"/>
        <end position="48"/>
    </location>
</feature>
<sequence>MPSSLFVSDDLEDMESAQKIDHHDNNRPEVKNSTSYYSSRRRRKSKRGLMGMGIREYLVKPHERKENDPFDYEQKFPHDKQYGELGSTARVWGIYLDECTAFDIETVEG</sequence>
<protein>
    <submittedName>
        <fullName evidence="2">Uncharacterized protein</fullName>
    </submittedName>
</protein>
<evidence type="ECO:0000313" key="3">
    <source>
        <dbReference type="Proteomes" id="UP001175227"/>
    </source>
</evidence>
<dbReference type="AlphaFoldDB" id="A0AA39UEY7"/>
<name>A0AA39UEY7_9AGAR</name>
<keyword evidence="3" id="KW-1185">Reference proteome</keyword>
<dbReference type="Proteomes" id="UP001175227">
    <property type="component" value="Unassembled WGS sequence"/>
</dbReference>
<evidence type="ECO:0000256" key="1">
    <source>
        <dbReference type="SAM" id="MobiDB-lite"/>
    </source>
</evidence>
<comment type="caution">
    <text evidence="2">The sequence shown here is derived from an EMBL/GenBank/DDBJ whole genome shotgun (WGS) entry which is preliminary data.</text>
</comment>
<proteinExistence type="predicted"/>
<feature type="compositionally biased region" description="Basic and acidic residues" evidence="1">
    <location>
        <begin position="16"/>
        <end position="30"/>
    </location>
</feature>
<reference evidence="2" key="1">
    <citation type="submission" date="2023-06" db="EMBL/GenBank/DDBJ databases">
        <authorList>
            <consortium name="Lawrence Berkeley National Laboratory"/>
            <person name="Ahrendt S."/>
            <person name="Sahu N."/>
            <person name="Indic B."/>
            <person name="Wong-Bajracharya J."/>
            <person name="Merenyi Z."/>
            <person name="Ke H.-M."/>
            <person name="Monk M."/>
            <person name="Kocsube S."/>
            <person name="Drula E."/>
            <person name="Lipzen A."/>
            <person name="Balint B."/>
            <person name="Henrissat B."/>
            <person name="Andreopoulos B."/>
            <person name="Martin F.M."/>
            <person name="Harder C.B."/>
            <person name="Rigling D."/>
            <person name="Ford K.L."/>
            <person name="Foster G.D."/>
            <person name="Pangilinan J."/>
            <person name="Papanicolaou A."/>
            <person name="Barry K."/>
            <person name="LaButti K."/>
            <person name="Viragh M."/>
            <person name="Koriabine M."/>
            <person name="Yan M."/>
            <person name="Riley R."/>
            <person name="Champramary S."/>
            <person name="Plett K.L."/>
            <person name="Tsai I.J."/>
            <person name="Slot J."/>
            <person name="Sipos G."/>
            <person name="Plett J."/>
            <person name="Nagy L.G."/>
            <person name="Grigoriev I.V."/>
        </authorList>
    </citation>
    <scope>NUCLEOTIDE SEQUENCE</scope>
    <source>
        <strain evidence="2">ICMP 16352</strain>
    </source>
</reference>